<dbReference type="InterPro" id="IPR036426">
    <property type="entry name" value="Bulb-type_lectin_dom_sf"/>
</dbReference>
<dbReference type="Gene3D" id="2.90.10.10">
    <property type="entry name" value="Bulb-type lectin domain"/>
    <property type="match status" value="1"/>
</dbReference>
<feature type="domain" description="Bulb-type lectin" evidence="1">
    <location>
        <begin position="1"/>
        <end position="83"/>
    </location>
</feature>
<comment type="caution">
    <text evidence="2">The sequence shown here is derived from an EMBL/GenBank/DDBJ whole genome shotgun (WGS) entry which is preliminary data.</text>
</comment>
<accession>A0A3N4R5K5</accession>
<dbReference type="AlphaFoldDB" id="A0A3N4R5K5"/>
<sequence>MPSPESRLSAGQQVYTKTTCLAVQWDGDLVLYRLSDNAVMWHSNTAGNGGALLKIQNDGNLVVHKADGGEGIGNAIWATNTFA</sequence>
<dbReference type="Proteomes" id="UP000266906">
    <property type="component" value="Unassembled WGS sequence"/>
</dbReference>
<evidence type="ECO:0000259" key="1">
    <source>
        <dbReference type="PROSITE" id="PS50927"/>
    </source>
</evidence>
<protein>
    <submittedName>
        <fullName evidence="2">D-mannose binding lectin</fullName>
    </submittedName>
</protein>
<dbReference type="EMBL" id="RKQG01000003">
    <property type="protein sequence ID" value="RPE27896.1"/>
    <property type="molecule type" value="Genomic_DNA"/>
</dbReference>
<dbReference type="RefSeq" id="WP_123821369.1">
    <property type="nucleotide sequence ID" value="NZ_RKQG01000003.1"/>
</dbReference>
<gene>
    <name evidence="2" type="ORF">EDD38_7186</name>
</gene>
<evidence type="ECO:0000313" key="2">
    <source>
        <dbReference type="EMBL" id="RPE27896.1"/>
    </source>
</evidence>
<keyword evidence="3" id="KW-1185">Reference proteome</keyword>
<organism evidence="2 3">
    <name type="scientific">Kitasatospora cineracea</name>
    <dbReference type="NCBI Taxonomy" id="88074"/>
    <lineage>
        <taxon>Bacteria</taxon>
        <taxon>Bacillati</taxon>
        <taxon>Actinomycetota</taxon>
        <taxon>Actinomycetes</taxon>
        <taxon>Kitasatosporales</taxon>
        <taxon>Streptomycetaceae</taxon>
        <taxon>Kitasatospora</taxon>
    </lineage>
</organism>
<evidence type="ECO:0000313" key="3">
    <source>
        <dbReference type="Proteomes" id="UP000266906"/>
    </source>
</evidence>
<reference evidence="2 3" key="1">
    <citation type="submission" date="2018-11" db="EMBL/GenBank/DDBJ databases">
        <title>Sequencing the genomes of 1000 actinobacteria strains.</title>
        <authorList>
            <person name="Klenk H.-P."/>
        </authorList>
    </citation>
    <scope>NUCLEOTIDE SEQUENCE [LARGE SCALE GENOMIC DNA]</scope>
    <source>
        <strain evidence="2 3">DSM 44781</strain>
    </source>
</reference>
<dbReference type="SUPFAM" id="SSF51110">
    <property type="entry name" value="alpha-D-mannose-specific plant lectins"/>
    <property type="match status" value="1"/>
</dbReference>
<dbReference type="InterPro" id="IPR001480">
    <property type="entry name" value="Bulb-type_lectin_dom"/>
</dbReference>
<dbReference type="PROSITE" id="PS50927">
    <property type="entry name" value="BULB_LECTIN"/>
    <property type="match status" value="1"/>
</dbReference>
<proteinExistence type="predicted"/>
<name>A0A3N4R5K5_9ACTN</name>